<dbReference type="EMBL" id="CABFOC020000054">
    <property type="protein sequence ID" value="CAH0055203.1"/>
    <property type="molecule type" value="Genomic_DNA"/>
</dbReference>
<dbReference type="SUPFAM" id="SSF50939">
    <property type="entry name" value="Sialidases"/>
    <property type="match status" value="1"/>
</dbReference>
<proteinExistence type="predicted"/>
<protein>
    <recommendedName>
        <fullName evidence="4">Sialidase domain-containing protein</fullName>
    </recommendedName>
</protein>
<dbReference type="OrthoDB" id="2739686at2759"/>
<sequence>MMLFKLALLCLSATSAVTSAVAVKRAPGGVVKKAGEPVVIDPKGDYLRVSFMNDGSLIGGYTAIQDNGENVLKTVRSVDGGASWQYLGEVFRGPRAKHDINNAMPLQLPNGRVLYAYRNDDRTGDDLHYTYFRISISYSDDGGVTFKYLSTVEEKVPVANTASGLWEPFLRLARDGTLQCYYSAENNGGDQDGFMKYSKDGGATWSNWITVSGGDVTSRDGMIGVAPIDNDGNLINVTKHSAVFEETQTGSFQVSYVLSHDDGYTWGQRGKLYTARNGGIAGAPQVYNVWGTLVASFMTNEDRAGTSGYDGAQMKVITSTDGAKSWSAGTVTGEVASHWPGVFNVDPTHFLALYSKDGLGVVTQRYELSY</sequence>
<evidence type="ECO:0000256" key="1">
    <source>
        <dbReference type="SAM" id="SignalP"/>
    </source>
</evidence>
<dbReference type="Gene3D" id="2.120.10.10">
    <property type="match status" value="1"/>
</dbReference>
<organism evidence="2 3">
    <name type="scientific">Clonostachys solani</name>
    <dbReference type="NCBI Taxonomy" id="160281"/>
    <lineage>
        <taxon>Eukaryota</taxon>
        <taxon>Fungi</taxon>
        <taxon>Dikarya</taxon>
        <taxon>Ascomycota</taxon>
        <taxon>Pezizomycotina</taxon>
        <taxon>Sordariomycetes</taxon>
        <taxon>Hypocreomycetidae</taxon>
        <taxon>Hypocreales</taxon>
        <taxon>Bionectriaceae</taxon>
        <taxon>Clonostachys</taxon>
    </lineage>
</organism>
<dbReference type="InterPro" id="IPR036278">
    <property type="entry name" value="Sialidase_sf"/>
</dbReference>
<evidence type="ECO:0008006" key="4">
    <source>
        <dbReference type="Google" id="ProtNLM"/>
    </source>
</evidence>
<dbReference type="PANTHER" id="PTHR38792:SF3">
    <property type="entry name" value="BNR_ASP-BOX REPEAT DOMAIN PROTEIN (AFU_ORTHOLOGUE AFUA_7G06430)-RELATED"/>
    <property type="match status" value="1"/>
</dbReference>
<comment type="caution">
    <text evidence="2">The sequence shown here is derived from an EMBL/GenBank/DDBJ whole genome shotgun (WGS) entry which is preliminary data.</text>
</comment>
<reference evidence="2" key="1">
    <citation type="submission" date="2021-10" db="EMBL/GenBank/DDBJ databases">
        <authorList>
            <person name="Piombo E."/>
        </authorList>
    </citation>
    <scope>NUCLEOTIDE SEQUENCE</scope>
</reference>
<keyword evidence="3" id="KW-1185">Reference proteome</keyword>
<dbReference type="AlphaFoldDB" id="A0A9N9ZGM4"/>
<keyword evidence="1" id="KW-0732">Signal</keyword>
<accession>A0A9N9ZGM4</accession>
<name>A0A9N9ZGM4_9HYPO</name>
<dbReference type="PANTHER" id="PTHR38792">
    <property type="entry name" value="BNR/ASP-BOX REPEAT DOMAIN PROTEIN (AFU_ORTHOLOGUE AFUA_7G06430)-RELATED"/>
    <property type="match status" value="1"/>
</dbReference>
<dbReference type="Proteomes" id="UP000775872">
    <property type="component" value="Unassembled WGS sequence"/>
</dbReference>
<dbReference type="CDD" id="cd15482">
    <property type="entry name" value="Sialidase_non-viral"/>
    <property type="match status" value="1"/>
</dbReference>
<gene>
    <name evidence="2" type="ORF">CSOL1703_00017106</name>
</gene>
<evidence type="ECO:0000313" key="3">
    <source>
        <dbReference type="Proteomes" id="UP000775872"/>
    </source>
</evidence>
<evidence type="ECO:0000313" key="2">
    <source>
        <dbReference type="EMBL" id="CAH0055203.1"/>
    </source>
</evidence>
<feature type="chain" id="PRO_5040396205" description="Sialidase domain-containing protein" evidence="1">
    <location>
        <begin position="21"/>
        <end position="370"/>
    </location>
</feature>
<feature type="signal peptide" evidence="1">
    <location>
        <begin position="1"/>
        <end position="20"/>
    </location>
</feature>